<evidence type="ECO:0000313" key="1">
    <source>
        <dbReference type="EMBL" id="MDQ0285261.1"/>
    </source>
</evidence>
<accession>A0ABU0B009</accession>
<sequence length="52" mass="6073">MELAWDLDKEYVQRAKNLAKRMKELGMISQIPDVDALFDLSFVEEARKNMGK</sequence>
<dbReference type="Gene3D" id="3.40.190.10">
    <property type="entry name" value="Periplasmic binding protein-like II"/>
    <property type="match status" value="1"/>
</dbReference>
<organism evidence="1 2">
    <name type="scientific">Desulfofundulus luciae</name>
    <dbReference type="NCBI Taxonomy" id="74702"/>
    <lineage>
        <taxon>Bacteria</taxon>
        <taxon>Bacillati</taxon>
        <taxon>Bacillota</taxon>
        <taxon>Clostridia</taxon>
        <taxon>Eubacteriales</taxon>
        <taxon>Peptococcaceae</taxon>
        <taxon>Desulfofundulus</taxon>
    </lineage>
</organism>
<protein>
    <submittedName>
        <fullName evidence="1">Uncharacterized protein</fullName>
    </submittedName>
</protein>
<name>A0ABU0B009_9FIRM</name>
<reference evidence="1 2" key="1">
    <citation type="submission" date="2023-07" db="EMBL/GenBank/DDBJ databases">
        <title>Genomic Encyclopedia of Type Strains, Phase IV (KMG-IV): sequencing the most valuable type-strain genomes for metagenomic binning, comparative biology and taxonomic classification.</title>
        <authorList>
            <person name="Goeker M."/>
        </authorList>
    </citation>
    <scope>NUCLEOTIDE SEQUENCE [LARGE SCALE GENOMIC DNA]</scope>
    <source>
        <strain evidence="1 2">DSM 12396</strain>
    </source>
</reference>
<dbReference type="EMBL" id="JAUSUX010000002">
    <property type="protein sequence ID" value="MDQ0285261.1"/>
    <property type="molecule type" value="Genomic_DNA"/>
</dbReference>
<dbReference type="Proteomes" id="UP001225644">
    <property type="component" value="Unassembled WGS sequence"/>
</dbReference>
<comment type="caution">
    <text evidence="1">The sequence shown here is derived from an EMBL/GenBank/DDBJ whole genome shotgun (WGS) entry which is preliminary data.</text>
</comment>
<proteinExistence type="predicted"/>
<evidence type="ECO:0000313" key="2">
    <source>
        <dbReference type="Proteomes" id="UP001225644"/>
    </source>
</evidence>
<dbReference type="RefSeq" id="WP_307399302.1">
    <property type="nucleotide sequence ID" value="NZ_JAUSUX010000002.1"/>
</dbReference>
<keyword evidence="2" id="KW-1185">Reference proteome</keyword>
<gene>
    <name evidence="1" type="ORF">J2Z49_000354</name>
</gene>